<dbReference type="EMBL" id="BOPV01000001">
    <property type="protein sequence ID" value="GIL41871.1"/>
    <property type="molecule type" value="Genomic_DNA"/>
</dbReference>
<dbReference type="AlphaFoldDB" id="A0A8S8XIH6"/>
<dbReference type="GO" id="GO:0007165">
    <property type="term" value="P:signal transduction"/>
    <property type="evidence" value="ECO:0007669"/>
    <property type="project" value="UniProtKB-KW"/>
</dbReference>
<dbReference type="Gene3D" id="3.30.450.20">
    <property type="entry name" value="PAS domain"/>
    <property type="match status" value="1"/>
</dbReference>
<dbReference type="SMART" id="SM00304">
    <property type="entry name" value="HAMP"/>
    <property type="match status" value="1"/>
</dbReference>
<evidence type="ECO:0000256" key="4">
    <source>
        <dbReference type="ARBA" id="ARBA00022692"/>
    </source>
</evidence>
<feature type="transmembrane region" description="Helical" evidence="11">
    <location>
        <begin position="193"/>
        <end position="215"/>
    </location>
</feature>
<evidence type="ECO:0000256" key="2">
    <source>
        <dbReference type="ARBA" id="ARBA00022475"/>
    </source>
</evidence>
<evidence type="ECO:0000313" key="15">
    <source>
        <dbReference type="EMBL" id="GIL41871.1"/>
    </source>
</evidence>
<keyword evidence="7 9" id="KW-0807">Transducer</keyword>
<keyword evidence="6 11" id="KW-0472">Membrane</keyword>
<sequence length="567" mass="59190">MSLYTRLRNLRVQTKLTLLSVLVAVSLAVVGFIALQMNRAQMVEDRIFALHAIVDTTKTLAASYEAEIKAGKISKEDAIKAWGKTLSSMKYGPENDYVLAYYMDGLSIAHGNPAFIGTNRLDVATNGQYITRMLRDAVANSPTGEAMVPYDYPRTPGAPLQPKLTYVAAFKPWNVFIGTGVYIDDIDVLYRTFALRLGAIVLLTAIVGAVAAQLVGRSITKPLAGLENAMTDLAQGNLRVEVVGLGRADEIGAMASAVDVFKQQAQENDRLRQDQKASEERAAEERRQARRELGSGFEARVGSIVQGVSSAATQMEATAGSMSSVADNANSQAGAAASAIDQTTNNVQMVAAATEQLAASAQEIGRQVETCSSIASKAVLTVQNTDETVRGLAESAQKIGEVVRLIQDIAGQTNLLALNATIEAARAGDAGKGFAVVANEVKALAGQTARATEEISGQIAAIQHATTGTVDAIRDIGQVIGEIDQVTTAIAAAVEEQGAATRNIAGNVSSAAAGAQDAASTLGALSQSSSEVGGAATQVLSAARMLAKESERLRSEVGGFIASVQAG</sequence>
<evidence type="ECO:0000259" key="13">
    <source>
        <dbReference type="PROSITE" id="PS50192"/>
    </source>
</evidence>
<organism evidence="15 16">
    <name type="scientific">Roseiterribacter gracilis</name>
    <dbReference type="NCBI Taxonomy" id="2812848"/>
    <lineage>
        <taxon>Bacteria</taxon>
        <taxon>Pseudomonadati</taxon>
        <taxon>Pseudomonadota</taxon>
        <taxon>Alphaproteobacteria</taxon>
        <taxon>Rhodospirillales</taxon>
        <taxon>Roseiterribacteraceae</taxon>
        <taxon>Roseiterribacter</taxon>
    </lineage>
</organism>
<dbReference type="Pfam" id="PF00015">
    <property type="entry name" value="MCPsignal"/>
    <property type="match status" value="1"/>
</dbReference>
<dbReference type="InterPro" id="IPR004090">
    <property type="entry name" value="Chemotax_Me-accpt_rcpt"/>
</dbReference>
<feature type="domain" description="Methyl-accepting transducer" evidence="12">
    <location>
        <begin position="311"/>
        <end position="533"/>
    </location>
</feature>
<dbReference type="GO" id="GO:0004888">
    <property type="term" value="F:transmembrane signaling receptor activity"/>
    <property type="evidence" value="ECO:0007669"/>
    <property type="project" value="InterPro"/>
</dbReference>
<dbReference type="RefSeq" id="WP_420245548.1">
    <property type="nucleotide sequence ID" value="NZ_BOPV01000001.1"/>
</dbReference>
<dbReference type="SUPFAM" id="SSF58104">
    <property type="entry name" value="Methyl-accepting chemotaxis protein (MCP) signaling domain"/>
    <property type="match status" value="1"/>
</dbReference>
<keyword evidence="16" id="KW-1185">Reference proteome</keyword>
<dbReference type="InterPro" id="IPR004089">
    <property type="entry name" value="MCPsignal_dom"/>
</dbReference>
<feature type="domain" description="T-SNARE coiled-coil homology" evidence="13">
    <location>
        <begin position="463"/>
        <end position="525"/>
    </location>
</feature>
<dbReference type="PROSITE" id="PS50192">
    <property type="entry name" value="T_SNARE"/>
    <property type="match status" value="1"/>
</dbReference>
<dbReference type="GO" id="GO:0006935">
    <property type="term" value="P:chemotaxis"/>
    <property type="evidence" value="ECO:0007669"/>
    <property type="project" value="InterPro"/>
</dbReference>
<feature type="transmembrane region" description="Helical" evidence="11">
    <location>
        <begin position="16"/>
        <end position="35"/>
    </location>
</feature>
<reference evidence="15" key="1">
    <citation type="submission" date="2021-02" db="EMBL/GenBank/DDBJ databases">
        <title>Genome sequence of Rhodospirillales sp. strain TMPK1 isolated from soil.</title>
        <authorList>
            <person name="Nakai R."/>
            <person name="Kusada H."/>
            <person name="Tamaki H."/>
        </authorList>
    </citation>
    <scope>NUCLEOTIDE SEQUENCE</scope>
    <source>
        <strain evidence="15">TMPK1</strain>
    </source>
</reference>
<comment type="subcellular location">
    <subcellularLocation>
        <location evidence="1">Cell inner membrane</location>
        <topology evidence="1">Multi-pass membrane protein</topology>
    </subcellularLocation>
</comment>
<feature type="region of interest" description="Disordered" evidence="10">
    <location>
        <begin position="267"/>
        <end position="293"/>
    </location>
</feature>
<evidence type="ECO:0000256" key="5">
    <source>
        <dbReference type="ARBA" id="ARBA00022989"/>
    </source>
</evidence>
<evidence type="ECO:0000256" key="11">
    <source>
        <dbReference type="SAM" id="Phobius"/>
    </source>
</evidence>
<dbReference type="InterPro" id="IPR003660">
    <property type="entry name" value="HAMP_dom"/>
</dbReference>
<evidence type="ECO:0000256" key="1">
    <source>
        <dbReference type="ARBA" id="ARBA00004429"/>
    </source>
</evidence>
<dbReference type="Pfam" id="PF17200">
    <property type="entry name" value="sCache_2"/>
    <property type="match status" value="1"/>
</dbReference>
<evidence type="ECO:0000313" key="16">
    <source>
        <dbReference type="Proteomes" id="UP000681075"/>
    </source>
</evidence>
<keyword evidence="5 11" id="KW-1133">Transmembrane helix</keyword>
<keyword evidence="3" id="KW-0997">Cell inner membrane</keyword>
<dbReference type="PROSITE" id="PS50111">
    <property type="entry name" value="CHEMOTAXIS_TRANSDUC_2"/>
    <property type="match status" value="1"/>
</dbReference>
<accession>A0A8S8XIH6</accession>
<dbReference type="PANTHER" id="PTHR32089">
    <property type="entry name" value="METHYL-ACCEPTING CHEMOTAXIS PROTEIN MCPB"/>
    <property type="match status" value="1"/>
</dbReference>
<dbReference type="SMART" id="SM00283">
    <property type="entry name" value="MA"/>
    <property type="match status" value="1"/>
</dbReference>
<evidence type="ECO:0000256" key="3">
    <source>
        <dbReference type="ARBA" id="ARBA00022519"/>
    </source>
</evidence>
<evidence type="ECO:0000256" key="6">
    <source>
        <dbReference type="ARBA" id="ARBA00023136"/>
    </source>
</evidence>
<proteinExistence type="inferred from homology"/>
<dbReference type="Gene3D" id="1.10.287.950">
    <property type="entry name" value="Methyl-accepting chemotaxis protein"/>
    <property type="match status" value="1"/>
</dbReference>
<dbReference type="InterPro" id="IPR033480">
    <property type="entry name" value="sCache_2"/>
</dbReference>
<dbReference type="InterPro" id="IPR000727">
    <property type="entry name" value="T_SNARE_dom"/>
</dbReference>
<gene>
    <name evidence="15" type="ORF">TMPK1_41080</name>
</gene>
<comment type="caution">
    <text evidence="15">The sequence shown here is derived from an EMBL/GenBank/DDBJ whole genome shotgun (WGS) entry which is preliminary data.</text>
</comment>
<keyword evidence="4 11" id="KW-0812">Transmembrane</keyword>
<evidence type="ECO:0000259" key="12">
    <source>
        <dbReference type="PROSITE" id="PS50111"/>
    </source>
</evidence>
<evidence type="ECO:0000256" key="9">
    <source>
        <dbReference type="PROSITE-ProRule" id="PRU00284"/>
    </source>
</evidence>
<dbReference type="Pfam" id="PF00672">
    <property type="entry name" value="HAMP"/>
    <property type="match status" value="1"/>
</dbReference>
<evidence type="ECO:0000256" key="7">
    <source>
        <dbReference type="ARBA" id="ARBA00023224"/>
    </source>
</evidence>
<feature type="domain" description="HAMP" evidence="14">
    <location>
        <begin position="217"/>
        <end position="270"/>
    </location>
</feature>
<dbReference type="CDD" id="cd06225">
    <property type="entry name" value="HAMP"/>
    <property type="match status" value="1"/>
</dbReference>
<dbReference type="Proteomes" id="UP000681075">
    <property type="component" value="Unassembled WGS sequence"/>
</dbReference>
<dbReference type="PRINTS" id="PR00260">
    <property type="entry name" value="CHEMTRNSDUCR"/>
</dbReference>
<dbReference type="PANTHER" id="PTHR32089:SF112">
    <property type="entry name" value="LYSOZYME-LIKE PROTEIN-RELATED"/>
    <property type="match status" value="1"/>
</dbReference>
<comment type="similarity">
    <text evidence="8">Belongs to the methyl-accepting chemotaxis (MCP) protein family.</text>
</comment>
<evidence type="ECO:0000259" key="14">
    <source>
        <dbReference type="PROSITE" id="PS50885"/>
    </source>
</evidence>
<dbReference type="PROSITE" id="PS50885">
    <property type="entry name" value="HAMP"/>
    <property type="match status" value="1"/>
</dbReference>
<name>A0A8S8XIH6_9PROT</name>
<evidence type="ECO:0000256" key="10">
    <source>
        <dbReference type="SAM" id="MobiDB-lite"/>
    </source>
</evidence>
<protein>
    <submittedName>
        <fullName evidence="15">Chemotaxis protein</fullName>
    </submittedName>
</protein>
<dbReference type="SMART" id="SM01049">
    <property type="entry name" value="Cache_2"/>
    <property type="match status" value="1"/>
</dbReference>
<dbReference type="Gene3D" id="1.10.8.500">
    <property type="entry name" value="HAMP domain in histidine kinase"/>
    <property type="match status" value="1"/>
</dbReference>
<keyword evidence="2" id="KW-1003">Cell membrane</keyword>
<evidence type="ECO:0000256" key="8">
    <source>
        <dbReference type="ARBA" id="ARBA00029447"/>
    </source>
</evidence>
<dbReference type="GO" id="GO:0005886">
    <property type="term" value="C:plasma membrane"/>
    <property type="evidence" value="ECO:0007669"/>
    <property type="project" value="UniProtKB-SubCell"/>
</dbReference>